<dbReference type="InterPro" id="IPR001173">
    <property type="entry name" value="Glyco_trans_2-like"/>
</dbReference>
<dbReference type="Pfam" id="PF00535">
    <property type="entry name" value="Glycos_transf_2"/>
    <property type="match status" value="1"/>
</dbReference>
<dbReference type="AlphaFoldDB" id="A0A938WMP4"/>
<dbReference type="Proteomes" id="UP000764045">
    <property type="component" value="Unassembled WGS sequence"/>
</dbReference>
<accession>A0A938WMP4</accession>
<name>A0A938WMP4_9BACT</name>
<dbReference type="Gene3D" id="3.90.550.10">
    <property type="entry name" value="Spore Coat Polysaccharide Biosynthesis Protein SpsA, Chain A"/>
    <property type="match status" value="1"/>
</dbReference>
<keyword evidence="4" id="KW-1185">Reference proteome</keyword>
<dbReference type="PANTHER" id="PTHR43630">
    <property type="entry name" value="POLY-BETA-1,6-N-ACETYL-D-GLUCOSAMINE SYNTHASE"/>
    <property type="match status" value="1"/>
</dbReference>
<dbReference type="EMBL" id="JACJJL010000030">
    <property type="protein sequence ID" value="MBM6662821.1"/>
    <property type="molecule type" value="Genomic_DNA"/>
</dbReference>
<sequence>MGNESHADGISVVINTYNASRHLDRVLQSVGGFDEVVVCDMESTDDTVAIARRHGCRVVTFEKRGCNIVEPARQFAIGQASRPWVLVVDADELVPEALRRYLYEIIGSDGCPDGLWIPRKNYFMGSFLHSCYPDYILRFFRKSVTTWPPVIHTAPQVEGRVGRIPRNRKDLAFDHLANDSVGTILRKTDTYSDHELPRRRHKGYGTAALLVRPAFRFFKSYVIKRGFLDGRAGLIHAMLDAVYQFAVVAKLIEERRRQ</sequence>
<proteinExistence type="inferred from homology"/>
<dbReference type="SUPFAM" id="SSF53448">
    <property type="entry name" value="Nucleotide-diphospho-sugar transferases"/>
    <property type="match status" value="1"/>
</dbReference>
<evidence type="ECO:0000313" key="3">
    <source>
        <dbReference type="EMBL" id="MBM6662821.1"/>
    </source>
</evidence>
<evidence type="ECO:0000313" key="4">
    <source>
        <dbReference type="Proteomes" id="UP000764045"/>
    </source>
</evidence>
<gene>
    <name evidence="3" type="ORF">H6B30_13895</name>
</gene>
<organism evidence="3 4">
    <name type="scientific">Marseilla massiliensis</name>
    <dbReference type="NCBI Taxonomy" id="1841864"/>
    <lineage>
        <taxon>Bacteria</taxon>
        <taxon>Pseudomonadati</taxon>
        <taxon>Bacteroidota</taxon>
        <taxon>Bacteroidia</taxon>
        <taxon>Bacteroidales</taxon>
        <taxon>Prevotellaceae</taxon>
        <taxon>Marseilla</taxon>
    </lineage>
</organism>
<protein>
    <submittedName>
        <fullName evidence="3">Glycosyltransferase family 2 protein</fullName>
    </submittedName>
</protein>
<dbReference type="RefSeq" id="WP_205111604.1">
    <property type="nucleotide sequence ID" value="NZ_CAWUJD010000001.1"/>
</dbReference>
<dbReference type="CDD" id="cd02511">
    <property type="entry name" value="Beta4Glucosyltransferase"/>
    <property type="match status" value="1"/>
</dbReference>
<evidence type="ECO:0000256" key="1">
    <source>
        <dbReference type="ARBA" id="ARBA00038494"/>
    </source>
</evidence>
<reference evidence="3 4" key="1">
    <citation type="journal article" date="2021" name="Sci. Rep.">
        <title>The distribution of antibiotic resistance genes in chicken gut microbiota commensals.</title>
        <authorList>
            <person name="Juricova H."/>
            <person name="Matiasovicova J."/>
            <person name="Kubasova T."/>
            <person name="Cejkova D."/>
            <person name="Rychlik I."/>
        </authorList>
    </citation>
    <scope>NUCLEOTIDE SEQUENCE [LARGE SCALE GENOMIC DNA]</scope>
    <source>
        <strain evidence="3 4">An819</strain>
    </source>
</reference>
<feature type="domain" description="Glycosyltransferase 2-like" evidence="2">
    <location>
        <begin position="11"/>
        <end position="106"/>
    </location>
</feature>
<dbReference type="InterPro" id="IPR029044">
    <property type="entry name" value="Nucleotide-diphossugar_trans"/>
</dbReference>
<evidence type="ECO:0000259" key="2">
    <source>
        <dbReference type="Pfam" id="PF00535"/>
    </source>
</evidence>
<comment type="caution">
    <text evidence="3">The sequence shown here is derived from an EMBL/GenBank/DDBJ whole genome shotgun (WGS) entry which is preliminary data.</text>
</comment>
<comment type="similarity">
    <text evidence="1">Belongs to the glycosyltransferase 2 family. WaaE/KdtX subfamily.</text>
</comment>
<dbReference type="PANTHER" id="PTHR43630:SF2">
    <property type="entry name" value="GLYCOSYLTRANSFERASE"/>
    <property type="match status" value="1"/>
</dbReference>